<protein>
    <recommendedName>
        <fullName evidence="4">Phage portal protein</fullName>
    </recommendedName>
</protein>
<proteinExistence type="predicted"/>
<accession>A0A2P7AWI6</accession>
<keyword evidence="3" id="KW-1185">Reference proteome</keyword>
<keyword evidence="1" id="KW-0732">Signal</keyword>
<organism evidence="2 3">
    <name type="scientific">Phyllobacterium endophyticum</name>
    <dbReference type="NCBI Taxonomy" id="1149773"/>
    <lineage>
        <taxon>Bacteria</taxon>
        <taxon>Pseudomonadati</taxon>
        <taxon>Pseudomonadota</taxon>
        <taxon>Alphaproteobacteria</taxon>
        <taxon>Hyphomicrobiales</taxon>
        <taxon>Phyllobacteriaceae</taxon>
        <taxon>Phyllobacterium</taxon>
    </lineage>
</organism>
<feature type="signal peptide" evidence="1">
    <location>
        <begin position="1"/>
        <end position="27"/>
    </location>
</feature>
<name>A0A2P7AWI6_9HYPH</name>
<reference evidence="3" key="1">
    <citation type="submission" date="2017-11" db="EMBL/GenBank/DDBJ databases">
        <authorList>
            <person name="Kuznetsova I."/>
            <person name="Sazanova A."/>
            <person name="Chirak E."/>
            <person name="Safronova V."/>
            <person name="Willems A."/>
        </authorList>
    </citation>
    <scope>NUCLEOTIDE SEQUENCE [LARGE SCALE GENOMIC DNA]</scope>
    <source>
        <strain evidence="3">PEPV15</strain>
    </source>
</reference>
<evidence type="ECO:0000313" key="2">
    <source>
        <dbReference type="EMBL" id="PSH58578.1"/>
    </source>
</evidence>
<evidence type="ECO:0000256" key="1">
    <source>
        <dbReference type="SAM" id="SignalP"/>
    </source>
</evidence>
<comment type="caution">
    <text evidence="2">The sequence shown here is derived from an EMBL/GenBank/DDBJ whole genome shotgun (WGS) entry which is preliminary data.</text>
</comment>
<dbReference type="AlphaFoldDB" id="A0A2P7AWI6"/>
<dbReference type="OrthoDB" id="9808546at2"/>
<gene>
    <name evidence="2" type="ORF">CU100_13445</name>
</gene>
<evidence type="ECO:0008006" key="4">
    <source>
        <dbReference type="Google" id="ProtNLM"/>
    </source>
</evidence>
<sequence length="148" mass="16433">MARVSSFLTAGFAVGLALASAAAPARAADYIRQGAVYDDTCGQAHVLNRIVNKFSYQVHHVPNLPQVAIQEFSDVRLTRFEPSRDPDLDAVARHYCRATAHLSDGDQRPVWYLVEEGQGFVGIGNNVEFCVSGFDRWHVYNGNCRTLY</sequence>
<dbReference type="Proteomes" id="UP000241158">
    <property type="component" value="Unassembled WGS sequence"/>
</dbReference>
<feature type="chain" id="PRO_5015168906" description="Phage portal protein" evidence="1">
    <location>
        <begin position="28"/>
        <end position="148"/>
    </location>
</feature>
<dbReference type="RefSeq" id="WP_106717024.1">
    <property type="nucleotide sequence ID" value="NZ_JACHXT010000001.1"/>
</dbReference>
<dbReference type="EMBL" id="PGGN01000002">
    <property type="protein sequence ID" value="PSH58578.1"/>
    <property type="molecule type" value="Genomic_DNA"/>
</dbReference>
<evidence type="ECO:0000313" key="3">
    <source>
        <dbReference type="Proteomes" id="UP000241158"/>
    </source>
</evidence>